<evidence type="ECO:0000256" key="8">
    <source>
        <dbReference type="SAM" id="Phobius"/>
    </source>
</evidence>
<comment type="subcellular location">
    <subcellularLocation>
        <location evidence="1">Membrane</location>
        <topology evidence="1">Multi-pass membrane protein</topology>
    </subcellularLocation>
</comment>
<dbReference type="GeneID" id="103049557"/>
<sequence length="275" mass="30634">MTPEVNGASGCWQRPRPSSRISTQLRGDSAASRDDGAGPAAGPLDSLLGFAARGLDRAGRGDSPAARGSVTARQILARSRLLRENGQFLTHQGFLMRKHYFNNSENGFFRKTKRKLQPRNPLTDPTMVTEMMKGNLINVLPMILIGGWINWAFSGFVATKVPFPLTLRFKPMLQRGINLPSMDPSWVSSASWYFLNVFGLRKMYKHVLGEDTEQSQLLLQDQFMGPASPAPPDPNKAFKAEWEALELVSHHWALQDVEEQLISQDLQLTGTSRPD</sequence>
<evidence type="ECO:0000313" key="9">
    <source>
        <dbReference type="Proteomes" id="UP000695026"/>
    </source>
</evidence>
<organism evidence="9 10">
    <name type="scientific">Python bivittatus</name>
    <name type="common">Burmese python</name>
    <name type="synonym">Python molurus bivittatus</name>
    <dbReference type="NCBI Taxonomy" id="176946"/>
    <lineage>
        <taxon>Eukaryota</taxon>
        <taxon>Metazoa</taxon>
        <taxon>Chordata</taxon>
        <taxon>Craniata</taxon>
        <taxon>Vertebrata</taxon>
        <taxon>Euteleostomi</taxon>
        <taxon>Lepidosauria</taxon>
        <taxon>Squamata</taxon>
        <taxon>Bifurcata</taxon>
        <taxon>Unidentata</taxon>
        <taxon>Episquamata</taxon>
        <taxon>Toxicofera</taxon>
        <taxon>Serpentes</taxon>
        <taxon>Henophidia</taxon>
        <taxon>Pythonidae</taxon>
        <taxon>Python</taxon>
    </lineage>
</organism>
<dbReference type="Proteomes" id="UP000695026">
    <property type="component" value="Unplaced"/>
</dbReference>
<accession>A0A9F3W1G6</accession>
<keyword evidence="6 8" id="KW-0472">Membrane</keyword>
<dbReference type="KEGG" id="pbi:103049557"/>
<dbReference type="OrthoDB" id="6745403at2759"/>
<dbReference type="AlphaFoldDB" id="A0A9F3W1G6"/>
<dbReference type="Pfam" id="PF01956">
    <property type="entry name" value="EMC3_TMCO1"/>
    <property type="match status" value="1"/>
</dbReference>
<name>A0A9F3W1G6_PYTBI</name>
<comment type="similarity">
    <text evidence="2">Belongs to the EMC3 family.</text>
</comment>
<dbReference type="InterPro" id="IPR002809">
    <property type="entry name" value="EMC3/TMCO1"/>
</dbReference>
<dbReference type="SMART" id="SM01415">
    <property type="entry name" value="DUF106"/>
    <property type="match status" value="1"/>
</dbReference>
<reference evidence="10" key="1">
    <citation type="submission" date="2025-08" db="UniProtKB">
        <authorList>
            <consortium name="RefSeq"/>
        </authorList>
    </citation>
    <scope>IDENTIFICATION</scope>
    <source>
        <tissue evidence="10">Liver</tissue>
    </source>
</reference>
<keyword evidence="5 8" id="KW-1133">Transmembrane helix</keyword>
<feature type="transmembrane region" description="Helical" evidence="8">
    <location>
        <begin position="136"/>
        <end position="157"/>
    </location>
</feature>
<evidence type="ECO:0000256" key="3">
    <source>
        <dbReference type="ARBA" id="ARBA00020822"/>
    </source>
</evidence>
<evidence type="ECO:0000313" key="10">
    <source>
        <dbReference type="RefSeq" id="XP_015742772.1"/>
    </source>
</evidence>
<keyword evidence="9" id="KW-1185">Reference proteome</keyword>
<evidence type="ECO:0000256" key="7">
    <source>
        <dbReference type="SAM" id="MobiDB-lite"/>
    </source>
</evidence>
<evidence type="ECO:0000256" key="5">
    <source>
        <dbReference type="ARBA" id="ARBA00022989"/>
    </source>
</evidence>
<dbReference type="PANTHER" id="PTHR13116:SF11">
    <property type="entry name" value="ER MEMBRANE PROTEIN COMPLEX SUBUNIT 3"/>
    <property type="match status" value="1"/>
</dbReference>
<gene>
    <name evidence="10" type="primary">LOC103049557</name>
</gene>
<proteinExistence type="inferred from homology"/>
<dbReference type="PANTHER" id="PTHR13116">
    <property type="entry name" value="ER MEMBRANE PROTEIN COMPLEX SUBUNIT 3"/>
    <property type="match status" value="1"/>
</dbReference>
<feature type="region of interest" description="Disordered" evidence="7">
    <location>
        <begin position="1"/>
        <end position="43"/>
    </location>
</feature>
<dbReference type="InterPro" id="IPR008568">
    <property type="entry name" value="EMC3"/>
</dbReference>
<dbReference type="GO" id="GO:0072546">
    <property type="term" value="C:EMC complex"/>
    <property type="evidence" value="ECO:0007669"/>
    <property type="project" value="TreeGrafter"/>
</dbReference>
<protein>
    <recommendedName>
        <fullName evidence="3">ER membrane protein complex subunit 3</fullName>
    </recommendedName>
</protein>
<evidence type="ECO:0000256" key="4">
    <source>
        <dbReference type="ARBA" id="ARBA00022692"/>
    </source>
</evidence>
<evidence type="ECO:0000256" key="2">
    <source>
        <dbReference type="ARBA" id="ARBA00005376"/>
    </source>
</evidence>
<dbReference type="GO" id="GO:0034975">
    <property type="term" value="P:protein folding in endoplasmic reticulum"/>
    <property type="evidence" value="ECO:0007669"/>
    <property type="project" value="TreeGrafter"/>
</dbReference>
<dbReference type="RefSeq" id="XP_015742772.1">
    <property type="nucleotide sequence ID" value="XM_015887286.2"/>
</dbReference>
<evidence type="ECO:0000256" key="1">
    <source>
        <dbReference type="ARBA" id="ARBA00004141"/>
    </source>
</evidence>
<evidence type="ECO:0000256" key="6">
    <source>
        <dbReference type="ARBA" id="ARBA00023136"/>
    </source>
</evidence>
<keyword evidence="4 8" id="KW-0812">Transmembrane</keyword>